<dbReference type="SUPFAM" id="SSF52096">
    <property type="entry name" value="ClpP/crotonase"/>
    <property type="match status" value="1"/>
</dbReference>
<evidence type="ECO:0000313" key="4">
    <source>
        <dbReference type="EMBL" id="PSL09624.1"/>
    </source>
</evidence>
<proteinExistence type="predicted"/>
<dbReference type="AlphaFoldDB" id="A0A2P8EJJ7"/>
<comment type="caution">
    <text evidence="4">The sequence shown here is derived from an EMBL/GenBank/DDBJ whole genome shotgun (WGS) entry which is preliminary data.</text>
</comment>
<evidence type="ECO:0000313" key="5">
    <source>
        <dbReference type="Proteomes" id="UP000242133"/>
    </source>
</evidence>
<evidence type="ECO:0000256" key="3">
    <source>
        <dbReference type="ARBA" id="ARBA00023235"/>
    </source>
</evidence>
<comment type="subcellular location">
    <subcellularLocation>
        <location evidence="1">Peroxisome</location>
    </subcellularLocation>
</comment>
<protein>
    <submittedName>
        <fullName evidence="4">Enoyl-CoA hydratase/carnithine racemase</fullName>
    </submittedName>
</protein>
<keyword evidence="5" id="KW-1185">Reference proteome</keyword>
<evidence type="ECO:0000256" key="2">
    <source>
        <dbReference type="ARBA" id="ARBA00023140"/>
    </source>
</evidence>
<dbReference type="EMBL" id="PYGI01000030">
    <property type="protein sequence ID" value="PSL09624.1"/>
    <property type="molecule type" value="Genomic_DNA"/>
</dbReference>
<dbReference type="GO" id="GO:0004165">
    <property type="term" value="F:delta(3)-delta(2)-enoyl-CoA isomerase activity"/>
    <property type="evidence" value="ECO:0007669"/>
    <property type="project" value="UniProtKB-ARBA"/>
</dbReference>
<dbReference type="PANTHER" id="PTHR43684">
    <property type="match status" value="1"/>
</dbReference>
<keyword evidence="3" id="KW-0413">Isomerase</keyword>
<dbReference type="Proteomes" id="UP000242133">
    <property type="component" value="Unassembled WGS sequence"/>
</dbReference>
<dbReference type="InterPro" id="IPR029045">
    <property type="entry name" value="ClpP/crotonase-like_dom_sf"/>
</dbReference>
<organism evidence="4 5">
    <name type="scientific">Marinobacterium halophilum</name>
    <dbReference type="NCBI Taxonomy" id="267374"/>
    <lineage>
        <taxon>Bacteria</taxon>
        <taxon>Pseudomonadati</taxon>
        <taxon>Pseudomonadota</taxon>
        <taxon>Gammaproteobacteria</taxon>
        <taxon>Oceanospirillales</taxon>
        <taxon>Oceanospirillaceae</taxon>
        <taxon>Marinobacterium</taxon>
    </lineage>
</organism>
<gene>
    <name evidence="4" type="ORF">CLV44_1303</name>
</gene>
<name>A0A2P8EJJ7_9GAMM</name>
<sequence>MRPESCVKREVVGSVLVVRIVNPQRKNALNVDLYRGLSAGLDFADKDESIRSVIITGGNQFFCSGHDIDDFSNNPIEDESHPVFEFMLGLSQFRKPVVAAVEGFAVGIGATLLLHCDLVYAGKNSFFQMPFTSLGLCPEFAATFVIPQTAGHKIASELLILGRRFSAERFKKAGFINEITEDGHAFKLALASAMEIGDMVSASVISTKSLIKSRFHADTQGSMREELGCLIELLSTENLKGRLNNKNKD</sequence>
<dbReference type="RefSeq" id="WP_106593233.1">
    <property type="nucleotide sequence ID" value="NZ_PYGI01000030.1"/>
</dbReference>
<keyword evidence="2" id="KW-0576">Peroxisome</keyword>
<accession>A0A2P8EJJ7</accession>
<dbReference type="Pfam" id="PF00378">
    <property type="entry name" value="ECH_1"/>
    <property type="match status" value="1"/>
</dbReference>
<reference evidence="4 5" key="1">
    <citation type="submission" date="2018-03" db="EMBL/GenBank/DDBJ databases">
        <title>Genomic Encyclopedia of Archaeal and Bacterial Type Strains, Phase II (KMG-II): from individual species to whole genera.</title>
        <authorList>
            <person name="Goeker M."/>
        </authorList>
    </citation>
    <scope>NUCLEOTIDE SEQUENCE [LARGE SCALE GENOMIC DNA]</scope>
    <source>
        <strain evidence="4 5">DSM 17586</strain>
    </source>
</reference>
<dbReference type="Gene3D" id="3.90.226.10">
    <property type="entry name" value="2-enoyl-CoA Hydratase, Chain A, domain 1"/>
    <property type="match status" value="1"/>
</dbReference>
<evidence type="ECO:0000256" key="1">
    <source>
        <dbReference type="ARBA" id="ARBA00004275"/>
    </source>
</evidence>
<dbReference type="PANTHER" id="PTHR43684:SF1">
    <property type="entry name" value="ENOYL-COA DELTA ISOMERASE 2"/>
    <property type="match status" value="1"/>
</dbReference>
<dbReference type="InterPro" id="IPR051053">
    <property type="entry name" value="ECH/Chromodomain_protein"/>
</dbReference>
<dbReference type="InterPro" id="IPR001753">
    <property type="entry name" value="Enoyl-CoA_hydra/iso"/>
</dbReference>
<dbReference type="OrthoDB" id="9797151at2"/>
<dbReference type="CDD" id="cd06558">
    <property type="entry name" value="crotonase-like"/>
    <property type="match status" value="1"/>
</dbReference>